<comment type="caution">
    <text evidence="1">The sequence shown here is derived from an EMBL/GenBank/DDBJ whole genome shotgun (WGS) entry which is preliminary data.</text>
</comment>
<evidence type="ECO:0000313" key="1">
    <source>
        <dbReference type="EMBL" id="KJV67163.1"/>
    </source>
</evidence>
<protein>
    <submittedName>
        <fullName evidence="1">Uncharacterized protein</fullName>
    </submittedName>
</protein>
<reference evidence="1 2" key="1">
    <citation type="submission" date="2015-01" db="EMBL/GenBank/DDBJ databases">
        <title>Genome Sequencing of Rickettsiales.</title>
        <authorList>
            <person name="Daugherty S.C."/>
            <person name="Su Q."/>
            <person name="Abolude K."/>
            <person name="Beier-Sexton M."/>
            <person name="Carlyon J.A."/>
            <person name="Carter R."/>
            <person name="Day N.P."/>
            <person name="Dumler S.J."/>
            <person name="Dyachenko V."/>
            <person name="Godinez A."/>
            <person name="Kurtti T.J."/>
            <person name="Lichay M."/>
            <person name="Mullins K.E."/>
            <person name="Ott S."/>
            <person name="Pappas-Brown V."/>
            <person name="Paris D.H."/>
            <person name="Patel P."/>
            <person name="Richards A.L."/>
            <person name="Sadzewicz L."/>
            <person name="Sears K."/>
            <person name="Seidman D."/>
            <person name="Sengamalay N."/>
            <person name="Stenos J."/>
            <person name="Tallon L.J."/>
            <person name="Vincent G."/>
            <person name="Fraser C.M."/>
            <person name="Munderloh U."/>
            <person name="Dunning-Hotopp J.C."/>
        </authorList>
    </citation>
    <scope>NUCLEOTIDE SEQUENCE [LARGE SCALE GENOMIC DNA]</scope>
    <source>
        <strain evidence="1 2">ApNP</strain>
    </source>
</reference>
<sequence length="37" mass="4088">MIITLTSWLGIAGAVWYASFWLSRNGFTGLVLETRVG</sequence>
<dbReference type="PATRIC" id="fig|1359153.3.peg.1423"/>
<gene>
    <name evidence="1" type="ORF">APHNP_1391</name>
</gene>
<dbReference type="AlphaFoldDB" id="A0A0F3NGH7"/>
<dbReference type="Proteomes" id="UP000033385">
    <property type="component" value="Unassembled WGS sequence"/>
</dbReference>
<proteinExistence type="predicted"/>
<name>A0A0F3NGH7_ANAPH</name>
<accession>A0A0F3NGH7</accession>
<dbReference type="EMBL" id="LANW01000001">
    <property type="protein sequence ID" value="KJV67163.1"/>
    <property type="molecule type" value="Genomic_DNA"/>
</dbReference>
<evidence type="ECO:0000313" key="2">
    <source>
        <dbReference type="Proteomes" id="UP000033385"/>
    </source>
</evidence>
<organism evidence="1 2">
    <name type="scientific">Anaplasma phagocytophilum str. ApNP</name>
    <dbReference type="NCBI Taxonomy" id="1359153"/>
    <lineage>
        <taxon>Bacteria</taxon>
        <taxon>Pseudomonadati</taxon>
        <taxon>Pseudomonadota</taxon>
        <taxon>Alphaproteobacteria</taxon>
        <taxon>Rickettsiales</taxon>
        <taxon>Anaplasmataceae</taxon>
        <taxon>Anaplasma</taxon>
        <taxon>phagocytophilum group</taxon>
    </lineage>
</organism>